<feature type="binding site" evidence="6">
    <location>
        <begin position="107"/>
        <end position="117"/>
    </location>
    <ligand>
        <name>ATP</name>
        <dbReference type="ChEBI" id="CHEBI:30616"/>
    </ligand>
</feature>
<dbReference type="PIRSF" id="PIRSF010376">
    <property type="entry name" value="IspE"/>
    <property type="match status" value="1"/>
</dbReference>
<keyword evidence="3 6" id="KW-0547">Nucleotide-binding</keyword>
<dbReference type="PANTHER" id="PTHR43527:SF2">
    <property type="entry name" value="4-DIPHOSPHOCYTIDYL-2-C-METHYL-D-ERYTHRITOL KINASE, CHLOROPLASTIC"/>
    <property type="match status" value="1"/>
</dbReference>
<organism evidence="8 9">
    <name type="scientific">Capsulimonas corticalis</name>
    <dbReference type="NCBI Taxonomy" id="2219043"/>
    <lineage>
        <taxon>Bacteria</taxon>
        <taxon>Bacillati</taxon>
        <taxon>Armatimonadota</taxon>
        <taxon>Armatimonadia</taxon>
        <taxon>Capsulimonadales</taxon>
        <taxon>Capsulimonadaceae</taxon>
        <taxon>Capsulimonas</taxon>
    </lineage>
</organism>
<evidence type="ECO:0000259" key="7">
    <source>
        <dbReference type="Pfam" id="PF00288"/>
    </source>
</evidence>
<name>A0A402D6X6_9BACT</name>
<keyword evidence="9" id="KW-1185">Reference proteome</keyword>
<dbReference type="RefSeq" id="WP_119325175.1">
    <property type="nucleotide sequence ID" value="NZ_AP025739.1"/>
</dbReference>
<evidence type="ECO:0000256" key="3">
    <source>
        <dbReference type="ARBA" id="ARBA00022741"/>
    </source>
</evidence>
<dbReference type="Gene3D" id="3.30.230.10">
    <property type="match status" value="1"/>
</dbReference>
<comment type="function">
    <text evidence="6">Catalyzes the phosphorylation of the position 2 hydroxy group of 4-diphosphocytidyl-2C-methyl-D-erythritol.</text>
</comment>
<evidence type="ECO:0000256" key="1">
    <source>
        <dbReference type="ARBA" id="ARBA00017473"/>
    </source>
</evidence>
<dbReference type="Pfam" id="PF00288">
    <property type="entry name" value="GHMP_kinases_N"/>
    <property type="match status" value="1"/>
</dbReference>
<keyword evidence="6" id="KW-0414">Isoprene biosynthesis</keyword>
<comment type="catalytic activity">
    <reaction evidence="6">
        <text>4-CDP-2-C-methyl-D-erythritol + ATP = 4-CDP-2-C-methyl-D-erythritol 2-phosphate + ADP + H(+)</text>
        <dbReference type="Rhea" id="RHEA:18437"/>
        <dbReference type="ChEBI" id="CHEBI:15378"/>
        <dbReference type="ChEBI" id="CHEBI:30616"/>
        <dbReference type="ChEBI" id="CHEBI:57823"/>
        <dbReference type="ChEBI" id="CHEBI:57919"/>
        <dbReference type="ChEBI" id="CHEBI:456216"/>
        <dbReference type="EC" id="2.7.1.148"/>
    </reaction>
</comment>
<dbReference type="GO" id="GO:0005524">
    <property type="term" value="F:ATP binding"/>
    <property type="evidence" value="ECO:0007669"/>
    <property type="project" value="UniProtKB-UniRule"/>
</dbReference>
<dbReference type="PANTHER" id="PTHR43527">
    <property type="entry name" value="4-DIPHOSPHOCYTIDYL-2-C-METHYL-D-ERYTHRITOL KINASE, CHLOROPLASTIC"/>
    <property type="match status" value="1"/>
</dbReference>
<dbReference type="Proteomes" id="UP000287394">
    <property type="component" value="Chromosome"/>
</dbReference>
<dbReference type="InterPro" id="IPR036554">
    <property type="entry name" value="GHMP_kinase_C_sf"/>
</dbReference>
<dbReference type="Gene3D" id="3.30.70.890">
    <property type="entry name" value="GHMP kinase, C-terminal domain"/>
    <property type="match status" value="1"/>
</dbReference>
<accession>A0A402D6X6</accession>
<dbReference type="SUPFAM" id="SSF54211">
    <property type="entry name" value="Ribosomal protein S5 domain 2-like"/>
    <property type="match status" value="1"/>
</dbReference>
<evidence type="ECO:0000256" key="4">
    <source>
        <dbReference type="ARBA" id="ARBA00022777"/>
    </source>
</evidence>
<dbReference type="GO" id="GO:0016114">
    <property type="term" value="P:terpenoid biosynthetic process"/>
    <property type="evidence" value="ECO:0007669"/>
    <property type="project" value="UniProtKB-UniRule"/>
</dbReference>
<comment type="pathway">
    <text evidence="6">Isoprenoid biosynthesis; isopentenyl diphosphate biosynthesis via DXP pathway; isopentenyl diphosphate from 1-deoxy-D-xylulose 5-phosphate: step 3/6.</text>
</comment>
<dbReference type="InterPro" id="IPR020568">
    <property type="entry name" value="Ribosomal_Su5_D2-typ_SF"/>
</dbReference>
<feature type="active site" evidence="6">
    <location>
        <position position="149"/>
    </location>
</feature>
<comment type="similarity">
    <text evidence="6">Belongs to the GHMP kinase family. IspE subfamily.</text>
</comment>
<dbReference type="NCBIfam" id="TIGR00154">
    <property type="entry name" value="ispE"/>
    <property type="match status" value="1"/>
</dbReference>
<dbReference type="EMBL" id="AP025739">
    <property type="protein sequence ID" value="BDI31804.1"/>
    <property type="molecule type" value="Genomic_DNA"/>
</dbReference>
<keyword evidence="2 6" id="KW-0808">Transferase</keyword>
<reference evidence="8 9" key="1">
    <citation type="journal article" date="2019" name="Int. J. Syst. Evol. Microbiol.">
        <title>Capsulimonas corticalis gen. nov., sp. nov., an aerobic capsulated bacterium, of a novel bacterial order, Capsulimonadales ord. nov., of the class Armatimonadia of the phylum Armatimonadetes.</title>
        <authorList>
            <person name="Li J."/>
            <person name="Kudo C."/>
            <person name="Tonouchi A."/>
        </authorList>
    </citation>
    <scope>NUCLEOTIDE SEQUENCE [LARGE SCALE GENOMIC DNA]</scope>
    <source>
        <strain evidence="8 9">AX-7</strain>
    </source>
</reference>
<keyword evidence="4 6" id="KW-0418">Kinase</keyword>
<dbReference type="SUPFAM" id="SSF55060">
    <property type="entry name" value="GHMP Kinase, C-terminal domain"/>
    <property type="match status" value="1"/>
</dbReference>
<evidence type="ECO:0000256" key="6">
    <source>
        <dbReference type="HAMAP-Rule" id="MF_00061"/>
    </source>
</evidence>
<dbReference type="EC" id="2.7.1.148" evidence="6"/>
<protein>
    <recommendedName>
        <fullName evidence="1 6">4-diphosphocytidyl-2-C-methyl-D-erythritol kinase</fullName>
        <shortName evidence="6">CMK</shortName>
        <ecNumber evidence="6">2.7.1.148</ecNumber>
    </recommendedName>
    <alternativeName>
        <fullName evidence="6">4-(cytidine-5'-diphospho)-2-C-methyl-D-erythritol kinase</fullName>
    </alternativeName>
</protein>
<proteinExistence type="inferred from homology"/>
<keyword evidence="5 6" id="KW-0067">ATP-binding</keyword>
<dbReference type="InterPro" id="IPR006204">
    <property type="entry name" value="GHMP_kinase_N_dom"/>
</dbReference>
<dbReference type="GO" id="GO:0050515">
    <property type="term" value="F:4-(cytidine 5'-diphospho)-2-C-methyl-D-erythritol kinase activity"/>
    <property type="evidence" value="ECO:0007669"/>
    <property type="project" value="UniProtKB-UniRule"/>
</dbReference>
<gene>
    <name evidence="6" type="primary">ispE</name>
    <name evidence="8" type="ORF">CCAX7_38550</name>
</gene>
<dbReference type="KEGG" id="ccot:CCAX7_38550"/>
<evidence type="ECO:0000256" key="5">
    <source>
        <dbReference type="ARBA" id="ARBA00022840"/>
    </source>
</evidence>
<dbReference type="GO" id="GO:0019288">
    <property type="term" value="P:isopentenyl diphosphate biosynthetic process, methylerythritol 4-phosphate pathway"/>
    <property type="evidence" value="ECO:0007669"/>
    <property type="project" value="UniProtKB-UniRule"/>
</dbReference>
<evidence type="ECO:0000256" key="2">
    <source>
        <dbReference type="ARBA" id="ARBA00022679"/>
    </source>
</evidence>
<dbReference type="FunCoup" id="A0A402D6X6">
    <property type="interactions" value="439"/>
</dbReference>
<evidence type="ECO:0000313" key="9">
    <source>
        <dbReference type="Proteomes" id="UP000287394"/>
    </source>
</evidence>
<feature type="active site" evidence="6">
    <location>
        <position position="12"/>
    </location>
</feature>
<dbReference type="OrthoDB" id="9809438at2"/>
<dbReference type="InterPro" id="IPR014721">
    <property type="entry name" value="Ribsml_uS5_D2-typ_fold_subgr"/>
</dbReference>
<dbReference type="AlphaFoldDB" id="A0A402D6X6"/>
<feature type="domain" description="GHMP kinase N-terminal" evidence="7">
    <location>
        <begin position="72"/>
        <end position="157"/>
    </location>
</feature>
<sequence length="303" mass="32103">MTTPITALAHAKINLTLDVGPRRADGYHEIESIMQTIALHDLLTITPTPDVPGVALEVHGPEAEGVPADPSNIVHKAAVRLQKTAAARGLIPGDRSGLHIILEKNIPSQAGLGGGSSDAAAALRAIDRLFGLHLSKSRLTEIAAALGADVAFFLTGGTALAQGLGERISEIDPWERHWLIVVKPPAGVSTAAAYAALDAQDDQPASDSTQQWLADRTAGRPAALHNDFTPTALATPEILTAFIALTQCAQEHNTLGPLLCGSGSALFVATRQQETAEQIVRELEPQNIGRLWLTETLDREEMF</sequence>
<evidence type="ECO:0000313" key="8">
    <source>
        <dbReference type="EMBL" id="BDI31804.1"/>
    </source>
</evidence>
<dbReference type="HAMAP" id="MF_00061">
    <property type="entry name" value="IspE"/>
    <property type="match status" value="1"/>
</dbReference>
<dbReference type="InterPro" id="IPR004424">
    <property type="entry name" value="IspE"/>
</dbReference>